<feature type="compositionally biased region" description="Basic residues" evidence="1">
    <location>
        <begin position="115"/>
        <end position="127"/>
    </location>
</feature>
<organism evidence="2 3">
    <name type="scientific">Ficus carica</name>
    <name type="common">Common fig</name>
    <dbReference type="NCBI Taxonomy" id="3494"/>
    <lineage>
        <taxon>Eukaryota</taxon>
        <taxon>Viridiplantae</taxon>
        <taxon>Streptophyta</taxon>
        <taxon>Embryophyta</taxon>
        <taxon>Tracheophyta</taxon>
        <taxon>Spermatophyta</taxon>
        <taxon>Magnoliopsida</taxon>
        <taxon>eudicotyledons</taxon>
        <taxon>Gunneridae</taxon>
        <taxon>Pentapetalae</taxon>
        <taxon>rosids</taxon>
        <taxon>fabids</taxon>
        <taxon>Rosales</taxon>
        <taxon>Moraceae</taxon>
        <taxon>Ficeae</taxon>
        <taxon>Ficus</taxon>
    </lineage>
</organism>
<feature type="region of interest" description="Disordered" evidence="1">
    <location>
        <begin position="1"/>
        <end position="30"/>
    </location>
</feature>
<feature type="compositionally biased region" description="Gly residues" evidence="1">
    <location>
        <begin position="216"/>
        <end position="225"/>
    </location>
</feature>
<feature type="region of interest" description="Disordered" evidence="1">
    <location>
        <begin position="78"/>
        <end position="148"/>
    </location>
</feature>
<proteinExistence type="predicted"/>
<dbReference type="AlphaFoldDB" id="A0AA87ZQB4"/>
<evidence type="ECO:0000256" key="1">
    <source>
        <dbReference type="SAM" id="MobiDB-lite"/>
    </source>
</evidence>
<name>A0AA87ZQB4_FICCA</name>
<accession>A0AA87ZQB4</accession>
<feature type="region of interest" description="Disordered" evidence="1">
    <location>
        <begin position="209"/>
        <end position="235"/>
    </location>
</feature>
<dbReference type="EMBL" id="BTGU01002427">
    <property type="protein sequence ID" value="GMN37744.1"/>
    <property type="molecule type" value="Genomic_DNA"/>
</dbReference>
<feature type="compositionally biased region" description="Polar residues" evidence="1">
    <location>
        <begin position="92"/>
        <end position="107"/>
    </location>
</feature>
<keyword evidence="3" id="KW-1185">Reference proteome</keyword>
<evidence type="ECO:0000313" key="3">
    <source>
        <dbReference type="Proteomes" id="UP001187192"/>
    </source>
</evidence>
<reference evidence="2" key="1">
    <citation type="submission" date="2023-07" db="EMBL/GenBank/DDBJ databases">
        <title>draft genome sequence of fig (Ficus carica).</title>
        <authorList>
            <person name="Takahashi T."/>
            <person name="Nishimura K."/>
        </authorList>
    </citation>
    <scope>NUCLEOTIDE SEQUENCE</scope>
</reference>
<dbReference type="Proteomes" id="UP001187192">
    <property type="component" value="Unassembled WGS sequence"/>
</dbReference>
<gene>
    <name evidence="2" type="ORF">TIFTF001_042682</name>
</gene>
<sequence length="320" mass="35933">MPLTDQRSLRPLTGQKGHIRTKSSTDKLAHHSTLHITPNQNYLAHHPTNQKPSLFLSFSLSFTVIPTHLRLPERCPFSTQPVSFESSRRAESNVTRRTKSTFTSPRNPISDRAACYRRKSPQFRHRSSSLPEYWSEPPGSLDPGSKSHKIPDLNNHTWPEFQPRRLPAPRGNSIRPIRQQRGAPPPSFNSLWLGLQNLSTNFVIPLPGERRRERGGAGGGMGWGQAEGLSPASGVVGDGRNVAGDGENKSWKFYIRLMVVIANACHARLWPLDRPQLQPRWWVTLLSRHVKSYVSELRSCVGLDAHVSIVFCASIAELHC</sequence>
<evidence type="ECO:0000313" key="2">
    <source>
        <dbReference type="EMBL" id="GMN37744.1"/>
    </source>
</evidence>
<comment type="caution">
    <text evidence="2">The sequence shown here is derived from an EMBL/GenBank/DDBJ whole genome shotgun (WGS) entry which is preliminary data.</text>
</comment>
<protein>
    <submittedName>
        <fullName evidence="2">Uncharacterized protein</fullName>
    </submittedName>
</protein>